<reference evidence="2 3" key="1">
    <citation type="journal article" date="2019" name="Sci. Rep.">
        <title>Orb-weaving spider Araneus ventricosus genome elucidates the spidroin gene catalogue.</title>
        <authorList>
            <person name="Kono N."/>
            <person name="Nakamura H."/>
            <person name="Ohtoshi R."/>
            <person name="Moran D.A.P."/>
            <person name="Shinohara A."/>
            <person name="Yoshida Y."/>
            <person name="Fujiwara M."/>
            <person name="Mori M."/>
            <person name="Tomita M."/>
            <person name="Arakawa K."/>
        </authorList>
    </citation>
    <scope>NUCLEOTIDE SEQUENCE [LARGE SCALE GENOMIC DNA]</scope>
</reference>
<protein>
    <submittedName>
        <fullName evidence="2">Uncharacterized protein</fullName>
    </submittedName>
</protein>
<evidence type="ECO:0000313" key="2">
    <source>
        <dbReference type="EMBL" id="GBM95677.1"/>
    </source>
</evidence>
<accession>A0A4Y2K0L5</accession>
<gene>
    <name evidence="2" type="ORF">AVEN_40183_1</name>
</gene>
<feature type="non-terminal residue" evidence="2">
    <location>
        <position position="1"/>
    </location>
</feature>
<evidence type="ECO:0000256" key="1">
    <source>
        <dbReference type="SAM" id="MobiDB-lite"/>
    </source>
</evidence>
<dbReference type="PANTHER" id="PTHR45823">
    <property type="entry name" value="T-SNARE COILED-COIL HOMOLOGY DOMAIN-CONTAINING PROTEIN"/>
    <property type="match status" value="1"/>
</dbReference>
<name>A0A4Y2K0L5_ARAVE</name>
<dbReference type="OrthoDB" id="6512026at2759"/>
<keyword evidence="3" id="KW-1185">Reference proteome</keyword>
<feature type="compositionally biased region" description="Polar residues" evidence="1">
    <location>
        <begin position="7"/>
        <end position="16"/>
    </location>
</feature>
<dbReference type="AlphaFoldDB" id="A0A4Y2K0L5"/>
<sequence>RERNNLRSKGQSSEEYQGSRDKSQRKIKGVEEKVQRKIEEVEGKVLGKIGDIEKGLSELEGKSNNFPRRSELIHSRPTIKTLTFDGQTSRPVFKTQFDVMTSTYGWTDFVKVSQLVVSLRGSVEEILQETPADKLTKLTTIEKALAFRFGYGHLVQFYITELKIRRQKPGEYFQVLVADLG</sequence>
<proteinExistence type="predicted"/>
<organism evidence="2 3">
    <name type="scientific">Araneus ventricosus</name>
    <name type="common">Orbweaver spider</name>
    <name type="synonym">Epeira ventricosa</name>
    <dbReference type="NCBI Taxonomy" id="182803"/>
    <lineage>
        <taxon>Eukaryota</taxon>
        <taxon>Metazoa</taxon>
        <taxon>Ecdysozoa</taxon>
        <taxon>Arthropoda</taxon>
        <taxon>Chelicerata</taxon>
        <taxon>Arachnida</taxon>
        <taxon>Araneae</taxon>
        <taxon>Araneomorphae</taxon>
        <taxon>Entelegynae</taxon>
        <taxon>Araneoidea</taxon>
        <taxon>Araneidae</taxon>
        <taxon>Araneus</taxon>
    </lineage>
</organism>
<feature type="compositionally biased region" description="Basic and acidic residues" evidence="1">
    <location>
        <begin position="17"/>
        <end position="29"/>
    </location>
</feature>
<evidence type="ECO:0000313" key="3">
    <source>
        <dbReference type="Proteomes" id="UP000499080"/>
    </source>
</evidence>
<feature type="region of interest" description="Disordered" evidence="1">
    <location>
        <begin position="1"/>
        <end position="29"/>
    </location>
</feature>
<dbReference type="EMBL" id="BGPR01004080">
    <property type="protein sequence ID" value="GBM95677.1"/>
    <property type="molecule type" value="Genomic_DNA"/>
</dbReference>
<dbReference type="PANTHER" id="PTHR45823:SF1">
    <property type="entry name" value="T-SNARE COILED-COIL HOMOLOGY DOMAIN-CONTAINING PROTEIN"/>
    <property type="match status" value="1"/>
</dbReference>
<dbReference type="Proteomes" id="UP000499080">
    <property type="component" value="Unassembled WGS sequence"/>
</dbReference>
<comment type="caution">
    <text evidence="2">The sequence shown here is derived from an EMBL/GenBank/DDBJ whole genome shotgun (WGS) entry which is preliminary data.</text>
</comment>